<evidence type="ECO:0000313" key="5">
    <source>
        <dbReference type="EMBL" id="PIC52531.1"/>
    </source>
</evidence>
<feature type="chain" id="PRO_5013552617" evidence="1">
    <location>
        <begin position="18"/>
        <end position="473"/>
    </location>
</feature>
<comment type="caution">
    <text evidence="5">The sequence shown here is derived from an EMBL/GenBank/DDBJ whole genome shotgun (WGS) entry which is preliminary data.</text>
</comment>
<protein>
    <submittedName>
        <fullName evidence="5">Uncharacterized protein</fullName>
    </submittedName>
</protein>
<evidence type="ECO:0000259" key="2">
    <source>
        <dbReference type="Pfam" id="PF17354"/>
    </source>
</evidence>
<dbReference type="Pfam" id="PF20839">
    <property type="entry name" value="DUF5382_C"/>
    <property type="match status" value="1"/>
</dbReference>
<gene>
    <name evidence="5" type="primary">Cnig_chr_I.g2598</name>
    <name evidence="5" type="ORF">B9Z55_002598</name>
</gene>
<organism evidence="5 6">
    <name type="scientific">Caenorhabditis nigoni</name>
    <dbReference type="NCBI Taxonomy" id="1611254"/>
    <lineage>
        <taxon>Eukaryota</taxon>
        <taxon>Metazoa</taxon>
        <taxon>Ecdysozoa</taxon>
        <taxon>Nematoda</taxon>
        <taxon>Chromadorea</taxon>
        <taxon>Rhabditida</taxon>
        <taxon>Rhabditina</taxon>
        <taxon>Rhabditomorpha</taxon>
        <taxon>Rhabditoidea</taxon>
        <taxon>Rhabditidae</taxon>
        <taxon>Peloderinae</taxon>
        <taxon>Caenorhabditis</taxon>
    </lineage>
</organism>
<dbReference type="AlphaFoldDB" id="A0A2G5VLJ0"/>
<dbReference type="InterPro" id="IPR048314">
    <property type="entry name" value="DUF5382_C"/>
</dbReference>
<feature type="signal peptide" evidence="1">
    <location>
        <begin position="1"/>
        <end position="17"/>
    </location>
</feature>
<dbReference type="OrthoDB" id="5783602at2759"/>
<dbReference type="Pfam" id="PF17354">
    <property type="entry name" value="DUF5382"/>
    <property type="match status" value="1"/>
</dbReference>
<evidence type="ECO:0000256" key="1">
    <source>
        <dbReference type="SAM" id="SignalP"/>
    </source>
</evidence>
<proteinExistence type="predicted"/>
<keyword evidence="6" id="KW-1185">Reference proteome</keyword>
<evidence type="ECO:0000259" key="4">
    <source>
        <dbReference type="Pfam" id="PF20840"/>
    </source>
</evidence>
<dbReference type="Proteomes" id="UP000230233">
    <property type="component" value="Chromosome I"/>
</dbReference>
<evidence type="ECO:0000313" key="6">
    <source>
        <dbReference type="Proteomes" id="UP000230233"/>
    </source>
</evidence>
<reference evidence="6" key="1">
    <citation type="submission" date="2017-10" db="EMBL/GenBank/DDBJ databases">
        <title>Rapid genome shrinkage in a self-fertile nematode reveals novel sperm competition proteins.</title>
        <authorList>
            <person name="Yin D."/>
            <person name="Schwarz E.M."/>
            <person name="Thomas C.G."/>
            <person name="Felde R.L."/>
            <person name="Korf I.F."/>
            <person name="Cutter A.D."/>
            <person name="Schartner C.M."/>
            <person name="Ralston E.J."/>
            <person name="Meyer B.J."/>
            <person name="Haag E.S."/>
        </authorList>
    </citation>
    <scope>NUCLEOTIDE SEQUENCE [LARGE SCALE GENOMIC DNA]</scope>
    <source>
        <strain evidence="6">JU1422</strain>
    </source>
</reference>
<keyword evidence="1" id="KW-0732">Signal</keyword>
<accession>A0A2G5VLJ0</accession>
<dbReference type="Pfam" id="PF20840">
    <property type="entry name" value="DUF5382_N"/>
    <property type="match status" value="1"/>
</dbReference>
<dbReference type="InterPro" id="IPR048313">
    <property type="entry name" value="DUF5382_N"/>
</dbReference>
<evidence type="ECO:0000259" key="3">
    <source>
        <dbReference type="Pfam" id="PF20839"/>
    </source>
</evidence>
<sequence>MKLQFLLLLFHVIVMSSEVVDVPDDVDIYDWMEDYFDELDKDSEIEHRRLGPDAEDTIPPNTSDKSANLFFSSITKLISKNSEEDIDNLGAYSTDSTKILLCEEQKSVNFAGFRIFVRLLHHFFKDIQILKSGFRPHDYETSFEINHTAVSYENKAFNLRWKGEAEFDTTKKVFYYTKFSLLGDCAGIPANLPEHPTQPVESYISRLKKTFSTEILQTNPRPRSVDYDRFVDDFLFKKVRVQLCERNGKILSGAEFSKYLSDRYQTAVSFTDHAFSQDTFSNYQTVVIISVQANFPNGVIMRDNYTFRVEEKRNRGDELGWVDWWTAYVIVQCPINLTPSVDPEALKDEFIGQVCGSLSPIINDGPSVESRTPFLSHMMKEEQQGFWAIICGTGNGPKNYNYFTEQFLPSWPSSYASSELEKSEVLDNTNFSFKCILKLKKVDTTIAKMDFQMRAYYEVNQWLVKEVRVGCEY</sequence>
<feature type="domain" description="DUF5382" evidence="4">
    <location>
        <begin position="60"/>
        <end position="189"/>
    </location>
</feature>
<feature type="domain" description="DUF5382" evidence="3">
    <location>
        <begin position="353"/>
        <end position="464"/>
    </location>
</feature>
<feature type="domain" description="DUF5382" evidence="2">
    <location>
        <begin position="198"/>
        <end position="324"/>
    </location>
</feature>
<name>A0A2G5VLJ0_9PELO</name>
<dbReference type="InterPro" id="IPR035415">
    <property type="entry name" value="DUF5382_central"/>
</dbReference>
<dbReference type="EMBL" id="PDUG01000001">
    <property type="protein sequence ID" value="PIC52531.1"/>
    <property type="molecule type" value="Genomic_DNA"/>
</dbReference>